<gene>
    <name evidence="1" type="ORF">EGO53_11410</name>
</gene>
<dbReference type="AlphaFoldDB" id="A0A515CW37"/>
<name>A0A515CW37_SERLI</name>
<dbReference type="RefSeq" id="WP_142815299.1">
    <property type="nucleotide sequence ID" value="NZ_CP033893.1"/>
</dbReference>
<dbReference type="Proteomes" id="UP000317572">
    <property type="component" value="Chromosome"/>
</dbReference>
<evidence type="ECO:0000313" key="1">
    <source>
        <dbReference type="EMBL" id="QDL32366.1"/>
    </source>
</evidence>
<sequence length="253" mass="26333">MSNVYVDFSNGTGTPDPDLPSVLSFFNATPQLPVLSGITDGWWPRRGSDPYKNFYNPTNPLIPYGTPDLQDTFATVGLGRHLATGVRPGKDWTCIVMSALRGPGVGSGYDISNFGNDSVGDTLGSAGGALSPNNIYATAGTNVKSGGVPVPATDTGFYITAGIFSDTPSIHLHNGAGKVGFANVAMGGVARVAPPAREMVLGRSYASNSPAGPRNIGLTLIFNRALTVEEVDVNCTYLSTTWANAWGVKMAGV</sequence>
<accession>A0A515CW37</accession>
<organism evidence="1 2">
    <name type="scientific">Serratia liquefaciens</name>
    <dbReference type="NCBI Taxonomy" id="614"/>
    <lineage>
        <taxon>Bacteria</taxon>
        <taxon>Pseudomonadati</taxon>
        <taxon>Pseudomonadota</taxon>
        <taxon>Gammaproteobacteria</taxon>
        <taxon>Enterobacterales</taxon>
        <taxon>Yersiniaceae</taxon>
        <taxon>Serratia</taxon>
    </lineage>
</organism>
<dbReference type="EMBL" id="CP033893">
    <property type="protein sequence ID" value="QDL32366.1"/>
    <property type="molecule type" value="Genomic_DNA"/>
</dbReference>
<protein>
    <submittedName>
        <fullName evidence="1">Uncharacterized protein</fullName>
    </submittedName>
</protein>
<evidence type="ECO:0000313" key="2">
    <source>
        <dbReference type="Proteomes" id="UP000317572"/>
    </source>
</evidence>
<proteinExistence type="predicted"/>
<reference evidence="1 2" key="1">
    <citation type="submission" date="2018-11" db="EMBL/GenBank/DDBJ databases">
        <title>The first complete genome of Serratia liquefaciens isolated from metalophyte plant revel distinctness adaptive mechanisms in an extreme habitat.</title>
        <authorList>
            <person name="Caneschi W.L."/>
            <person name="Sanchez A.B."/>
            <person name="Felestrino E.B."/>
            <person name="Assis R.A.B."/>
            <person name="Lemes C.G.C."/>
            <person name="Cordeiro I.F."/>
            <person name="Fonseca N.P."/>
            <person name="Villa M."/>
            <person name="Vieira I.T."/>
            <person name="Moraes L.A."/>
            <person name="Kamino L.H.Y."/>
            <person name="do Carmo F."/>
            <person name="Garcia C.M."/>
            <person name="Almeida N.F."/>
            <person name="Silva R.S."/>
            <person name="Ferro J.A."/>
            <person name="Ferro M.I.T."/>
            <person name="Varani A.M."/>
            <person name="Ferreira R.M."/>
            <person name="dos Santos V.L."/>
            <person name="Silva U.C."/>
            <person name="Setubal J.C."/>
            <person name="Moreira L.M."/>
        </authorList>
    </citation>
    <scope>NUCLEOTIDE SEQUENCE [LARGE SCALE GENOMIC DNA]</scope>
    <source>
        <strain evidence="1 2">FG3</strain>
    </source>
</reference>